<gene>
    <name evidence="1" type="ORF">EV207_12838</name>
</gene>
<evidence type="ECO:0000313" key="1">
    <source>
        <dbReference type="EMBL" id="TCP23815.1"/>
    </source>
</evidence>
<dbReference type="Proteomes" id="UP000295416">
    <property type="component" value="Unassembled WGS sequence"/>
</dbReference>
<comment type="caution">
    <text evidence="1">The sequence shown here is derived from an EMBL/GenBank/DDBJ whole genome shotgun (WGS) entry which is preliminary data.</text>
</comment>
<name>A0A4R2NR55_9BACL</name>
<dbReference type="EMBL" id="SLXK01000028">
    <property type="protein sequence ID" value="TCP23815.1"/>
    <property type="molecule type" value="Genomic_DNA"/>
</dbReference>
<evidence type="ECO:0000313" key="2">
    <source>
        <dbReference type="Proteomes" id="UP000295416"/>
    </source>
</evidence>
<organism evidence="1 2">
    <name type="scientific">Scopulibacillus darangshiensis</name>
    <dbReference type="NCBI Taxonomy" id="442528"/>
    <lineage>
        <taxon>Bacteria</taxon>
        <taxon>Bacillati</taxon>
        <taxon>Bacillota</taxon>
        <taxon>Bacilli</taxon>
        <taxon>Bacillales</taxon>
        <taxon>Sporolactobacillaceae</taxon>
        <taxon>Scopulibacillus</taxon>
    </lineage>
</organism>
<accession>A0A4R2NR55</accession>
<dbReference type="RefSeq" id="WP_132747217.1">
    <property type="nucleotide sequence ID" value="NZ_SLXK01000028.1"/>
</dbReference>
<dbReference type="SUPFAM" id="SSF63825">
    <property type="entry name" value="YWTD domain"/>
    <property type="match status" value="1"/>
</dbReference>
<dbReference type="AlphaFoldDB" id="A0A4R2NR55"/>
<keyword evidence="2" id="KW-1185">Reference proteome</keyword>
<reference evidence="1 2" key="1">
    <citation type="submission" date="2019-03" db="EMBL/GenBank/DDBJ databases">
        <title>Genomic Encyclopedia of Type Strains, Phase IV (KMG-IV): sequencing the most valuable type-strain genomes for metagenomic binning, comparative biology and taxonomic classification.</title>
        <authorList>
            <person name="Goeker M."/>
        </authorList>
    </citation>
    <scope>NUCLEOTIDE SEQUENCE [LARGE SCALE GENOMIC DNA]</scope>
    <source>
        <strain evidence="1 2">DSM 19377</strain>
    </source>
</reference>
<dbReference type="OrthoDB" id="2867711at2"/>
<sequence>MDCTLKEFKSQESALEIDASVIDSVKSSLQSQTIIFNTFQKSVDGSRCESQHFDQFLIDDNGNYWFTEKVTDGQSANHLYIYNHSGKFLRSLAVNGKATLYEYAEWMIAACEGPDNKGYIYKYSKDTQQLVEQWVMNGFLWDIEMDLERLYITSYLPMTDEAVLYQIKGKTIVKQVLGTGFFPTGIIGKDKCLYVSTSQIFSSGKGEMMRLDLDGNILDQFDIEVSPRQIFEYEGQLVLHGLDLAEGKAETLVYVDPDLGICETYSIPRASQIRTQGQYLLLFNEKAQSLMYWSHRKKRVIRVVHWPMKKQEYKIKDLSVNH</sequence>
<protein>
    <submittedName>
        <fullName evidence="1">Uncharacterized protein</fullName>
    </submittedName>
</protein>
<proteinExistence type="predicted"/>